<organism evidence="1 2">
    <name type="scientific">Lonsdalea populi</name>
    <dbReference type="NCBI Taxonomy" id="1172565"/>
    <lineage>
        <taxon>Bacteria</taxon>
        <taxon>Pseudomonadati</taxon>
        <taxon>Pseudomonadota</taxon>
        <taxon>Gammaproteobacteria</taxon>
        <taxon>Enterobacterales</taxon>
        <taxon>Pectobacteriaceae</taxon>
        <taxon>Lonsdalea</taxon>
    </lineage>
</organism>
<keyword evidence="2" id="KW-1185">Reference proteome</keyword>
<evidence type="ECO:0008006" key="3">
    <source>
        <dbReference type="Google" id="ProtNLM"/>
    </source>
</evidence>
<dbReference type="Proteomes" id="UP000250186">
    <property type="component" value="Unassembled WGS sequence"/>
</dbReference>
<name>A0ABX9EX59_9GAMM</name>
<dbReference type="RefSeq" id="WP_085684300.1">
    <property type="nucleotide sequence ID" value="NZ_LUTI01000016.1"/>
</dbReference>
<protein>
    <recommendedName>
        <fullName evidence="3">Secreted protein</fullName>
    </recommendedName>
</protein>
<accession>A0ABX9EX59</accession>
<dbReference type="EMBL" id="LUSW01000001">
    <property type="protein sequence ID" value="RAT38346.1"/>
    <property type="molecule type" value="Genomic_DNA"/>
</dbReference>
<evidence type="ECO:0000313" key="2">
    <source>
        <dbReference type="Proteomes" id="UP000250186"/>
    </source>
</evidence>
<comment type="caution">
    <text evidence="1">The sequence shown here is derived from an EMBL/GenBank/DDBJ whole genome shotgun (WGS) entry which is preliminary data.</text>
</comment>
<evidence type="ECO:0000313" key="1">
    <source>
        <dbReference type="EMBL" id="RAT38346.1"/>
    </source>
</evidence>
<gene>
    <name evidence="1" type="ORF">AU492_00800</name>
</gene>
<reference evidence="1 2" key="1">
    <citation type="submission" date="2016-02" db="EMBL/GenBank/DDBJ databases">
        <title>Species-wide whole genome sequencing reveals diversity, host range in Lonsdalea quercina.</title>
        <authorList>
            <person name="Li Y."/>
        </authorList>
    </citation>
    <scope>NUCLEOTIDE SEQUENCE [LARGE SCALE GENOMIC DNA]</scope>
    <source>
        <strain evidence="1 2">CFCC 12721</strain>
    </source>
</reference>
<sequence length="175" mass="18857">MNGLSRIGLVVLLAGQRLPMIDFSIVNVAPESITRSLSASPAKLELIVSVYGVACADAVNAVVCGLSGRLRSGVHRQQLLSPLFIECAGSRCWVGRRAVVHVAADGDGNGTYRIGSVLVHLLHSTEVRYDIALIDLLGVEWSVMLLLMVGACWMHCRSTRSETNQGKRTFQVVGK</sequence>
<proteinExistence type="predicted"/>